<organism evidence="2 3">
    <name type="scientific">Diplodia seriata</name>
    <dbReference type="NCBI Taxonomy" id="420778"/>
    <lineage>
        <taxon>Eukaryota</taxon>
        <taxon>Fungi</taxon>
        <taxon>Dikarya</taxon>
        <taxon>Ascomycota</taxon>
        <taxon>Pezizomycotina</taxon>
        <taxon>Dothideomycetes</taxon>
        <taxon>Dothideomycetes incertae sedis</taxon>
        <taxon>Botryosphaeriales</taxon>
        <taxon>Botryosphaeriaceae</taxon>
        <taxon>Diplodia</taxon>
    </lineage>
</organism>
<feature type="coiled-coil region" evidence="1">
    <location>
        <begin position="122"/>
        <end position="177"/>
    </location>
</feature>
<dbReference type="GeneID" id="92014506"/>
<evidence type="ECO:0000256" key="1">
    <source>
        <dbReference type="SAM" id="Coils"/>
    </source>
</evidence>
<reference evidence="2 3" key="1">
    <citation type="submission" date="2024-02" db="EMBL/GenBank/DDBJ databases">
        <title>De novo assembly and annotation of 12 fungi associated with fruit tree decline syndrome in Ontario, Canada.</title>
        <authorList>
            <person name="Sulman M."/>
            <person name="Ellouze W."/>
            <person name="Ilyukhin E."/>
        </authorList>
    </citation>
    <scope>NUCLEOTIDE SEQUENCE [LARGE SCALE GENOMIC DNA]</scope>
    <source>
        <strain evidence="2 3">FDS-637</strain>
    </source>
</reference>
<feature type="coiled-coil region" evidence="1">
    <location>
        <begin position="17"/>
        <end position="86"/>
    </location>
</feature>
<dbReference type="SUPFAM" id="SSF57997">
    <property type="entry name" value="Tropomyosin"/>
    <property type="match status" value="1"/>
</dbReference>
<keyword evidence="3" id="KW-1185">Reference proteome</keyword>
<evidence type="ECO:0000313" key="3">
    <source>
        <dbReference type="Proteomes" id="UP001430584"/>
    </source>
</evidence>
<proteinExistence type="predicted"/>
<sequence>MTAAVKMSNFNPADLNMEGLQAENRRLHNAKDLARATIARLQGQVAEKEKNIIDLELASSQNEDQIQELKHENDRLVLEISTSRSENADFQSTVDDRVIEISRIRVENEYIRRDIDTRNEELANTRAKLATAKDLLEAANSRVDQLTNWHIWATRDSDNLEAELATARSTISDLQDKLVNRDNSLSTADATIKELEGKLVDRNASLTTVRAERENLQHTLVDRTRHAENLETDLSSAHNATTDLQHKLVDRDASLATANDNLKKTRSTLRIREASLATARSQIEKLQAANTKAKADLALSARETQTLQDQLALKEDTLKDRTNDLADAHTTIAAANQRAASSQRDCAAHAAALALSQADVTRLRDQLLTMIEIREKELAHSKRVVDHALEVEQLLRERTTQVSRAGEAIRDLEMRRAGAREREGEARRRADEMERRLWGAEEWMVFERDLGRACRTPLPEETEEERERCAAM</sequence>
<dbReference type="RefSeq" id="XP_066628086.1">
    <property type="nucleotide sequence ID" value="XM_066781803.1"/>
</dbReference>
<name>A0ABR3BYF4_9PEZI</name>
<dbReference type="EMBL" id="JAJVCZ030000012">
    <property type="protein sequence ID" value="KAL0253442.1"/>
    <property type="molecule type" value="Genomic_DNA"/>
</dbReference>
<gene>
    <name evidence="2" type="ORF">SLS55_010421</name>
</gene>
<comment type="caution">
    <text evidence="2">The sequence shown here is derived from an EMBL/GenBank/DDBJ whole genome shotgun (WGS) entry which is preliminary data.</text>
</comment>
<feature type="coiled-coil region" evidence="1">
    <location>
        <begin position="276"/>
        <end position="303"/>
    </location>
</feature>
<dbReference type="Proteomes" id="UP001430584">
    <property type="component" value="Unassembled WGS sequence"/>
</dbReference>
<protein>
    <submittedName>
        <fullName evidence="2">Uncharacterized protein</fullName>
    </submittedName>
</protein>
<evidence type="ECO:0000313" key="2">
    <source>
        <dbReference type="EMBL" id="KAL0253442.1"/>
    </source>
</evidence>
<keyword evidence="1" id="KW-0175">Coiled coil</keyword>
<accession>A0ABR3BYF4</accession>
<dbReference type="Gene3D" id="1.10.287.1490">
    <property type="match status" value="1"/>
</dbReference>